<dbReference type="InterPro" id="IPR050864">
    <property type="entry name" value="Bacterial_PTS_Sugar_Transport"/>
</dbReference>
<dbReference type="GO" id="GO:0005886">
    <property type="term" value="C:plasma membrane"/>
    <property type="evidence" value="ECO:0007669"/>
    <property type="project" value="UniProtKB-SubCell"/>
</dbReference>
<evidence type="ECO:0000256" key="14">
    <source>
        <dbReference type="SAM" id="Phobius"/>
    </source>
</evidence>
<evidence type="ECO:0000256" key="8">
    <source>
        <dbReference type="ARBA" id="ARBA00022679"/>
    </source>
</evidence>
<dbReference type="EMBL" id="CP118224">
    <property type="protein sequence ID" value="WMC09259.1"/>
    <property type="molecule type" value="Genomic_DNA"/>
</dbReference>
<keyword evidence="6" id="KW-0597">Phosphoprotein</keyword>
<feature type="transmembrane region" description="Helical" evidence="14">
    <location>
        <begin position="282"/>
        <end position="305"/>
    </location>
</feature>
<feature type="domain" description="PTS EIIB type-2" evidence="15">
    <location>
        <begin position="116"/>
        <end position="211"/>
    </location>
</feature>
<dbReference type="InterPro" id="IPR013014">
    <property type="entry name" value="PTS_EIIC_2"/>
</dbReference>
<dbReference type="GO" id="GO:0022877">
    <property type="term" value="F:protein-N(PI)-phosphohistidine-fructose phosphotransferase system transporter activity"/>
    <property type="evidence" value="ECO:0007669"/>
    <property type="project" value="InterPro"/>
</dbReference>
<feature type="transmembrane region" description="Helical" evidence="14">
    <location>
        <begin position="405"/>
        <end position="424"/>
    </location>
</feature>
<gene>
    <name evidence="17" type="ORF">PU634_08955</name>
</gene>
<dbReference type="PANTHER" id="PTHR30505:SF0">
    <property type="entry name" value="FRUCTOSE-LIKE PTS SYSTEM EIIBC COMPONENT-RELATED"/>
    <property type="match status" value="1"/>
</dbReference>
<evidence type="ECO:0000256" key="11">
    <source>
        <dbReference type="ARBA" id="ARBA00022777"/>
    </source>
</evidence>
<dbReference type="NCBIfam" id="TIGR01427">
    <property type="entry name" value="PTS_IIC_fructo"/>
    <property type="match status" value="1"/>
</dbReference>
<dbReference type="Pfam" id="PF02302">
    <property type="entry name" value="PTS_IIB"/>
    <property type="match status" value="2"/>
</dbReference>
<feature type="transmembrane region" description="Helical" evidence="14">
    <location>
        <begin position="445"/>
        <end position="465"/>
    </location>
</feature>
<dbReference type="PROSITE" id="PS51099">
    <property type="entry name" value="PTS_EIIB_TYPE_2"/>
    <property type="match status" value="2"/>
</dbReference>
<evidence type="ECO:0000256" key="13">
    <source>
        <dbReference type="ARBA" id="ARBA00023136"/>
    </source>
</evidence>
<dbReference type="NCBIfam" id="TIGR00829">
    <property type="entry name" value="FRU"/>
    <property type="match status" value="1"/>
</dbReference>
<feature type="transmembrane region" description="Helical" evidence="14">
    <location>
        <begin position="503"/>
        <end position="526"/>
    </location>
</feature>
<evidence type="ECO:0000256" key="7">
    <source>
        <dbReference type="ARBA" id="ARBA00022597"/>
    </source>
</evidence>
<proteinExistence type="predicted"/>
<dbReference type="FunFam" id="3.40.50.2300:FF:000014">
    <property type="entry name" value="PTS system fructose-like transporter subunit IIB"/>
    <property type="match status" value="1"/>
</dbReference>
<dbReference type="Gene3D" id="3.40.50.2300">
    <property type="match status" value="2"/>
</dbReference>
<feature type="domain" description="PTS EIIC type-2" evidence="16">
    <location>
        <begin position="240"/>
        <end position="575"/>
    </location>
</feature>
<evidence type="ECO:0000313" key="18">
    <source>
        <dbReference type="Proteomes" id="UP001223802"/>
    </source>
</evidence>
<evidence type="ECO:0000256" key="5">
    <source>
        <dbReference type="ARBA" id="ARBA00022475"/>
    </source>
</evidence>
<dbReference type="GO" id="GO:0090563">
    <property type="term" value="F:protein-phosphocysteine-sugar phosphotransferase activity"/>
    <property type="evidence" value="ECO:0007669"/>
    <property type="project" value="TreeGrafter"/>
</dbReference>
<comment type="catalytic activity">
    <reaction evidence="1">
        <text>D-fructose(out) + N(pros)-phospho-L-histidyl-[protein] = D-fructose 1-phosphate(in) + L-histidyl-[protein]</text>
        <dbReference type="Rhea" id="RHEA:49252"/>
        <dbReference type="Rhea" id="RHEA-COMP:9745"/>
        <dbReference type="Rhea" id="RHEA-COMP:9746"/>
        <dbReference type="ChEBI" id="CHEBI:29979"/>
        <dbReference type="ChEBI" id="CHEBI:37721"/>
        <dbReference type="ChEBI" id="CHEBI:58674"/>
        <dbReference type="ChEBI" id="CHEBI:64837"/>
        <dbReference type="EC" id="2.7.1.202"/>
    </reaction>
</comment>
<evidence type="ECO:0000256" key="9">
    <source>
        <dbReference type="ARBA" id="ARBA00022683"/>
    </source>
</evidence>
<keyword evidence="4" id="KW-0813">Transport</keyword>
<dbReference type="InterPro" id="IPR003352">
    <property type="entry name" value="PTS_EIIC"/>
</dbReference>
<accession>A0AA50KKT2</accession>
<feature type="transmembrane region" description="Helical" evidence="14">
    <location>
        <begin position="250"/>
        <end position="270"/>
    </location>
</feature>
<sequence length="582" mass="60033">MNILIITACPSGMAGSFLAARLLERAAQQRGWQVAVECHSRLEPVIPFTPAQIAGAGLVLVAASGPALELSRFAGKPAFVDDIQPALNDPAGWLQRAAEQARPLPAVQTAPKTPRLVAVTACPTGVAHTFMSAEALTDTAKSLGYEIKVETQGSVGAQNALSADDIREADCVIVAADIEVNLSRFNGKRLFRTGTGPALKQPRQTIETALREAKIWHPQNGAGAKGADAGNDAGKKAPGSYQHLLTGVSFMLPMVVAGGLIIALSFVFGIEAFKQEGTLAAALMQIGGGSAFALMIPVLSGYIAYSIADRPGIAPGMIGGMLASSLGAGFIGGIISGFLAGYSARLLARRVPMPRSLESLKPILIIPLCASLFTGLVMIYVVGAPVAAVMAVMTDFLNNMGSANAVLLGIIIGAMMCFDMGGPVNKAAYAFSVGLLASQTYGPMAAAMAAGMVPALGMGIATFLARRKFNPNEQEAGKASFVLGLCFISEGAIPFAARDPLRVIPCCMAGGALTGVLSMLFGAKLLAPHGGVFVLFIPNAIEQLGWYVLAIAAGALLTGVVYSVLKRSDAQMLAAGTDMAAR</sequence>
<dbReference type="SUPFAM" id="SSF52794">
    <property type="entry name" value="PTS system IIB component-like"/>
    <property type="match status" value="2"/>
</dbReference>
<dbReference type="GO" id="GO:0005351">
    <property type="term" value="F:carbohydrate:proton symporter activity"/>
    <property type="evidence" value="ECO:0007669"/>
    <property type="project" value="InterPro"/>
</dbReference>
<feature type="transmembrane region" description="Helical" evidence="14">
    <location>
        <begin position="546"/>
        <end position="565"/>
    </location>
</feature>
<keyword evidence="10 14" id="KW-0812">Transmembrane</keyword>
<dbReference type="AlphaFoldDB" id="A0AA50KKT2"/>
<reference evidence="17 18" key="1">
    <citation type="submission" date="2023-02" db="EMBL/GenBank/DDBJ databases">
        <title>Complete genome sequence of a novel bacterium Oceanimonas sp. NTOU-MSR1 isolated from marine coast sediment.</title>
        <authorList>
            <person name="Yang H.-T."/>
            <person name="Chen Y.-L."/>
            <person name="Ho Y.-N."/>
        </authorList>
    </citation>
    <scope>NUCLEOTIDE SEQUENCE [LARGE SCALE GENOMIC DNA]</scope>
    <source>
        <strain evidence="17 18">NTOU-MSR1</strain>
    </source>
</reference>
<comment type="subcellular location">
    <subcellularLocation>
        <location evidence="2">Cell inner membrane</location>
        <topology evidence="2">Multi-pass membrane protein</topology>
    </subcellularLocation>
</comment>
<dbReference type="InterPro" id="IPR003353">
    <property type="entry name" value="PTS_IIB_fruc"/>
</dbReference>
<dbReference type="GO" id="GO:0009401">
    <property type="term" value="P:phosphoenolpyruvate-dependent sugar phosphotransferase system"/>
    <property type="evidence" value="ECO:0007669"/>
    <property type="project" value="UniProtKB-KW"/>
</dbReference>
<keyword evidence="9" id="KW-0598">Phosphotransferase system</keyword>
<evidence type="ECO:0000259" key="15">
    <source>
        <dbReference type="PROSITE" id="PS51099"/>
    </source>
</evidence>
<evidence type="ECO:0000313" key="17">
    <source>
        <dbReference type="EMBL" id="WMC09259.1"/>
    </source>
</evidence>
<evidence type="ECO:0000256" key="12">
    <source>
        <dbReference type="ARBA" id="ARBA00022989"/>
    </source>
</evidence>
<evidence type="ECO:0000256" key="10">
    <source>
        <dbReference type="ARBA" id="ARBA00022692"/>
    </source>
</evidence>
<dbReference type="GO" id="GO:0016301">
    <property type="term" value="F:kinase activity"/>
    <property type="evidence" value="ECO:0007669"/>
    <property type="project" value="UniProtKB-KW"/>
</dbReference>
<dbReference type="InterPro" id="IPR006327">
    <property type="entry name" value="PTS_IIC_fruc"/>
</dbReference>
<name>A0AA50KKT2_9GAMM</name>
<feature type="transmembrane region" description="Helical" evidence="14">
    <location>
        <begin position="317"/>
        <end position="342"/>
    </location>
</feature>
<keyword evidence="7" id="KW-0762">Sugar transport</keyword>
<organism evidence="17 18">
    <name type="scientific">Oceanimonas pelagia</name>
    <dbReference type="NCBI Taxonomy" id="3028314"/>
    <lineage>
        <taxon>Bacteria</taxon>
        <taxon>Pseudomonadati</taxon>
        <taxon>Pseudomonadota</taxon>
        <taxon>Gammaproteobacteria</taxon>
        <taxon>Aeromonadales</taxon>
        <taxon>Aeromonadaceae</taxon>
        <taxon>Oceanimonas</taxon>
    </lineage>
</organism>
<dbReference type="Proteomes" id="UP001223802">
    <property type="component" value="Chromosome"/>
</dbReference>
<dbReference type="InterPro" id="IPR003501">
    <property type="entry name" value="PTS_EIIB_2/3"/>
</dbReference>
<keyword evidence="8 17" id="KW-0808">Transferase</keyword>
<dbReference type="RefSeq" id="WP_306760461.1">
    <property type="nucleotide sequence ID" value="NZ_CP118224.1"/>
</dbReference>
<keyword evidence="5" id="KW-1003">Cell membrane</keyword>
<dbReference type="NCBIfam" id="NF007783">
    <property type="entry name" value="PRK10474.1"/>
    <property type="match status" value="2"/>
</dbReference>
<dbReference type="InterPro" id="IPR036095">
    <property type="entry name" value="PTS_EIIB-like_sf"/>
</dbReference>
<keyword evidence="12 14" id="KW-1133">Transmembrane helix</keyword>
<evidence type="ECO:0000256" key="1">
    <source>
        <dbReference type="ARBA" id="ARBA00001401"/>
    </source>
</evidence>
<feature type="domain" description="PTS EIIB type-2" evidence="15">
    <location>
        <begin position="1"/>
        <end position="99"/>
    </location>
</feature>
<feature type="transmembrane region" description="Helical" evidence="14">
    <location>
        <begin position="363"/>
        <end position="393"/>
    </location>
</feature>
<keyword evidence="18" id="KW-1185">Reference proteome</keyword>
<dbReference type="InterPro" id="IPR013011">
    <property type="entry name" value="PTS_EIIB_2"/>
</dbReference>
<evidence type="ECO:0000256" key="3">
    <source>
        <dbReference type="ARBA" id="ARBA00012799"/>
    </source>
</evidence>
<protein>
    <recommendedName>
        <fullName evidence="3">protein-N(pi)-phosphohistidine--D-fructose phosphotransferase</fullName>
        <ecNumber evidence="3">2.7.1.202</ecNumber>
    </recommendedName>
</protein>
<keyword evidence="13 14" id="KW-0472">Membrane</keyword>
<dbReference type="CDD" id="cd05569">
    <property type="entry name" value="PTS_IIB_fructose"/>
    <property type="match status" value="2"/>
</dbReference>
<dbReference type="KEGG" id="ope:PU634_08955"/>
<evidence type="ECO:0000256" key="2">
    <source>
        <dbReference type="ARBA" id="ARBA00004429"/>
    </source>
</evidence>
<evidence type="ECO:0000256" key="6">
    <source>
        <dbReference type="ARBA" id="ARBA00022553"/>
    </source>
</evidence>
<dbReference type="EC" id="2.7.1.202" evidence="3"/>
<dbReference type="Pfam" id="PF02378">
    <property type="entry name" value="PTS_EIIC"/>
    <property type="match status" value="1"/>
</dbReference>
<evidence type="ECO:0000259" key="16">
    <source>
        <dbReference type="PROSITE" id="PS51104"/>
    </source>
</evidence>
<dbReference type="PROSITE" id="PS51104">
    <property type="entry name" value="PTS_EIIC_TYPE_2"/>
    <property type="match status" value="1"/>
</dbReference>
<evidence type="ECO:0000256" key="4">
    <source>
        <dbReference type="ARBA" id="ARBA00022448"/>
    </source>
</evidence>
<dbReference type="PANTHER" id="PTHR30505">
    <property type="entry name" value="FRUCTOSE-LIKE PERMEASE"/>
    <property type="match status" value="1"/>
</dbReference>
<keyword evidence="11" id="KW-0418">Kinase</keyword>